<dbReference type="EMBL" id="FQ790296">
    <property type="protein sequence ID" value="CCD48787.1"/>
    <property type="molecule type" value="Genomic_DNA"/>
</dbReference>
<dbReference type="AlphaFoldDB" id="G2Y859"/>
<organism evidence="1 2">
    <name type="scientific">Botryotinia fuckeliana (strain T4)</name>
    <name type="common">Noble rot fungus</name>
    <name type="synonym">Botrytis cinerea</name>
    <dbReference type="NCBI Taxonomy" id="999810"/>
    <lineage>
        <taxon>Eukaryota</taxon>
        <taxon>Fungi</taxon>
        <taxon>Dikarya</taxon>
        <taxon>Ascomycota</taxon>
        <taxon>Pezizomycotina</taxon>
        <taxon>Leotiomycetes</taxon>
        <taxon>Helotiales</taxon>
        <taxon>Sclerotiniaceae</taxon>
        <taxon>Botrytis</taxon>
    </lineage>
</organism>
<evidence type="ECO:0000313" key="1">
    <source>
        <dbReference type="EMBL" id="CCD48787.1"/>
    </source>
</evidence>
<dbReference type="HOGENOM" id="CLU_2014912_0_0_1"/>
<reference evidence="2" key="1">
    <citation type="journal article" date="2011" name="PLoS Genet.">
        <title>Genomic analysis of the necrotrophic fungal pathogens Sclerotinia sclerotiorum and Botrytis cinerea.</title>
        <authorList>
            <person name="Amselem J."/>
            <person name="Cuomo C.A."/>
            <person name="van Kan J.A."/>
            <person name="Viaud M."/>
            <person name="Benito E.P."/>
            <person name="Couloux A."/>
            <person name="Coutinho P.M."/>
            <person name="de Vries R.P."/>
            <person name="Dyer P.S."/>
            <person name="Fillinger S."/>
            <person name="Fournier E."/>
            <person name="Gout L."/>
            <person name="Hahn M."/>
            <person name="Kohn L."/>
            <person name="Lapalu N."/>
            <person name="Plummer K.M."/>
            <person name="Pradier J.M."/>
            <person name="Quevillon E."/>
            <person name="Sharon A."/>
            <person name="Simon A."/>
            <person name="ten Have A."/>
            <person name="Tudzynski B."/>
            <person name="Tudzynski P."/>
            <person name="Wincker P."/>
            <person name="Andrew M."/>
            <person name="Anthouard V."/>
            <person name="Beever R.E."/>
            <person name="Beffa R."/>
            <person name="Benoit I."/>
            <person name="Bouzid O."/>
            <person name="Brault B."/>
            <person name="Chen Z."/>
            <person name="Choquer M."/>
            <person name="Collemare J."/>
            <person name="Cotton P."/>
            <person name="Danchin E.G."/>
            <person name="Da Silva C."/>
            <person name="Gautier A."/>
            <person name="Giraud C."/>
            <person name="Giraud T."/>
            <person name="Gonzalez C."/>
            <person name="Grossetete S."/>
            <person name="Guldener U."/>
            <person name="Henrissat B."/>
            <person name="Howlett B.J."/>
            <person name="Kodira C."/>
            <person name="Kretschmer M."/>
            <person name="Lappartient A."/>
            <person name="Leroch M."/>
            <person name="Levis C."/>
            <person name="Mauceli E."/>
            <person name="Neuveglise C."/>
            <person name="Oeser B."/>
            <person name="Pearson M."/>
            <person name="Poulain J."/>
            <person name="Poussereau N."/>
            <person name="Quesneville H."/>
            <person name="Rascle C."/>
            <person name="Schumacher J."/>
            <person name="Segurens B."/>
            <person name="Sexton A."/>
            <person name="Silva E."/>
            <person name="Sirven C."/>
            <person name="Soanes D.M."/>
            <person name="Talbot N.J."/>
            <person name="Templeton M."/>
            <person name="Yandava C."/>
            <person name="Yarden O."/>
            <person name="Zeng Q."/>
            <person name="Rollins J.A."/>
            <person name="Lebrun M.H."/>
            <person name="Dickman M."/>
        </authorList>
    </citation>
    <scope>NUCLEOTIDE SEQUENCE [LARGE SCALE GENOMIC DNA]</scope>
    <source>
        <strain evidence="2">T4</strain>
    </source>
</reference>
<dbReference type="InParanoid" id="G2Y859"/>
<evidence type="ECO:0000313" key="2">
    <source>
        <dbReference type="Proteomes" id="UP000008177"/>
    </source>
</evidence>
<gene>
    <name evidence="1" type="ORF">BofuT4_P034290.1</name>
</gene>
<proteinExistence type="predicted"/>
<dbReference type="Proteomes" id="UP000008177">
    <property type="component" value="Unplaced contigs"/>
</dbReference>
<accession>G2Y859</accession>
<protein>
    <submittedName>
        <fullName evidence="1">Uncharacterized protein</fullName>
    </submittedName>
</protein>
<sequence length="123" mass="14140">MTIYPSVLYEFVSRYTRISTWKLNADISKLSPCAADSHCSLNSGARIHIKRTFAQKPNAVEAQKSYDWSTNLPNDKDIIIQTFNPLSRRKYAAMLPSEYLIIPKRKHLTTLPPFLEVALRAVW</sequence>
<name>G2Y859_BOTF4</name>